<dbReference type="InterPro" id="IPR035959">
    <property type="entry name" value="RutC-like_sf"/>
</dbReference>
<organism evidence="2 3">
    <name type="scientific">Natronogracilivirga saccharolytica</name>
    <dbReference type="NCBI Taxonomy" id="2812953"/>
    <lineage>
        <taxon>Bacteria</taxon>
        <taxon>Pseudomonadati</taxon>
        <taxon>Balneolota</taxon>
        <taxon>Balneolia</taxon>
        <taxon>Balneolales</taxon>
        <taxon>Cyclonatronaceae</taxon>
        <taxon>Natronogracilivirga</taxon>
    </lineage>
</organism>
<proteinExistence type="inferred from homology"/>
<name>A0A8J7UWF5_9BACT</name>
<protein>
    <submittedName>
        <fullName evidence="2">RidA family protein</fullName>
    </submittedName>
</protein>
<dbReference type="GO" id="GO:0019239">
    <property type="term" value="F:deaminase activity"/>
    <property type="evidence" value="ECO:0007669"/>
    <property type="project" value="TreeGrafter"/>
</dbReference>
<gene>
    <name evidence="2" type="ORF">NATSA_13170</name>
</gene>
<keyword evidence="3" id="KW-1185">Reference proteome</keyword>
<dbReference type="FunFam" id="3.30.1330.40:FF:000001">
    <property type="entry name" value="L-PSP family endoribonuclease"/>
    <property type="match status" value="1"/>
</dbReference>
<dbReference type="GO" id="GO:0005829">
    <property type="term" value="C:cytosol"/>
    <property type="evidence" value="ECO:0007669"/>
    <property type="project" value="TreeGrafter"/>
</dbReference>
<dbReference type="EMBL" id="JAFIDN010000012">
    <property type="protein sequence ID" value="MBP3193621.1"/>
    <property type="molecule type" value="Genomic_DNA"/>
</dbReference>
<evidence type="ECO:0000313" key="2">
    <source>
        <dbReference type="EMBL" id="MBP3193621.1"/>
    </source>
</evidence>
<dbReference type="InterPro" id="IPR006056">
    <property type="entry name" value="RidA"/>
</dbReference>
<dbReference type="CDD" id="cd00448">
    <property type="entry name" value="YjgF_YER057c_UK114_family"/>
    <property type="match status" value="1"/>
</dbReference>
<reference evidence="2" key="1">
    <citation type="submission" date="2021-02" db="EMBL/GenBank/DDBJ databases">
        <title>Natronogracilivirga saccharolytica gen. nov. sp. nov. a new anaerobic, haloalkiliphilic carbohydrate-fermenting bacterium from soda lake and proposing of Cyclonatronumiaceae fam. nov. in the phylum Balneolaeota.</title>
        <authorList>
            <person name="Zhilina T.N."/>
            <person name="Sorokin D.Y."/>
            <person name="Zavarzina D.G."/>
            <person name="Toshchakov S.V."/>
            <person name="Kublanov I.V."/>
        </authorList>
    </citation>
    <scope>NUCLEOTIDE SEQUENCE</scope>
    <source>
        <strain evidence="2">Z-1702</strain>
    </source>
</reference>
<dbReference type="InterPro" id="IPR006175">
    <property type="entry name" value="YjgF/YER057c/UK114"/>
</dbReference>
<dbReference type="Pfam" id="PF01042">
    <property type="entry name" value="Ribonuc_L-PSP"/>
    <property type="match status" value="1"/>
</dbReference>
<dbReference type="Proteomes" id="UP000673975">
    <property type="component" value="Unassembled WGS sequence"/>
</dbReference>
<dbReference type="PANTHER" id="PTHR11803">
    <property type="entry name" value="2-IMINOBUTANOATE/2-IMINOPROPANOATE DEAMINASE RIDA"/>
    <property type="match status" value="1"/>
</dbReference>
<comment type="similarity">
    <text evidence="1">Belongs to the RutC family.</text>
</comment>
<dbReference type="Gene3D" id="3.30.1330.40">
    <property type="entry name" value="RutC-like"/>
    <property type="match status" value="1"/>
</dbReference>
<dbReference type="PANTHER" id="PTHR11803:SF39">
    <property type="entry name" value="2-IMINOBUTANOATE_2-IMINOPROPANOATE DEAMINASE"/>
    <property type="match status" value="1"/>
</dbReference>
<dbReference type="RefSeq" id="WP_210513076.1">
    <property type="nucleotide sequence ID" value="NZ_JAFIDN010000012.1"/>
</dbReference>
<sequence length="126" mass="13756">MSKHTVTTRRAPAAVGPYNQAVVYDQLVFCSGQIGLLPDSGDMAGQDVSSQLHQTMKNLGEVLKAAGSDWNKVIKCTVYLSDMKDFAEVNEIYGRYFPENPPAREAVAVKSLPKNALVEVSCIAHR</sequence>
<dbReference type="AlphaFoldDB" id="A0A8J7UWF5"/>
<evidence type="ECO:0000256" key="1">
    <source>
        <dbReference type="ARBA" id="ARBA00010552"/>
    </source>
</evidence>
<comment type="caution">
    <text evidence="2">The sequence shown here is derived from an EMBL/GenBank/DDBJ whole genome shotgun (WGS) entry which is preliminary data.</text>
</comment>
<accession>A0A8J7UWF5</accession>
<dbReference type="NCBIfam" id="TIGR00004">
    <property type="entry name" value="Rid family detoxifying hydrolase"/>
    <property type="match status" value="1"/>
</dbReference>
<evidence type="ECO:0000313" key="3">
    <source>
        <dbReference type="Proteomes" id="UP000673975"/>
    </source>
</evidence>
<dbReference type="SUPFAM" id="SSF55298">
    <property type="entry name" value="YjgF-like"/>
    <property type="match status" value="1"/>
</dbReference>